<feature type="domain" description="OmpA-like" evidence="9">
    <location>
        <begin position="184"/>
        <end position="303"/>
    </location>
</feature>
<evidence type="ECO:0000313" key="11">
    <source>
        <dbReference type="Proteomes" id="UP000544872"/>
    </source>
</evidence>
<dbReference type="InterPro" id="IPR036737">
    <property type="entry name" value="OmpA-like_sf"/>
</dbReference>
<name>A0A7W9ZHA7_NOVIT</name>
<keyword evidence="3" id="KW-1003">Cell membrane</keyword>
<evidence type="ECO:0000256" key="2">
    <source>
        <dbReference type="ARBA" id="ARBA00008914"/>
    </source>
</evidence>
<dbReference type="EMBL" id="JACIIX010000004">
    <property type="protein sequence ID" value="MBB6210084.1"/>
    <property type="molecule type" value="Genomic_DNA"/>
</dbReference>
<evidence type="ECO:0000256" key="3">
    <source>
        <dbReference type="ARBA" id="ARBA00022475"/>
    </source>
</evidence>
<evidence type="ECO:0000256" key="1">
    <source>
        <dbReference type="ARBA" id="ARBA00004162"/>
    </source>
</evidence>
<comment type="subcellular location">
    <subcellularLocation>
        <location evidence="1">Cell membrane</location>
        <topology evidence="1">Single-pass membrane protein</topology>
    </subcellularLocation>
</comment>
<dbReference type="Pfam" id="PF13677">
    <property type="entry name" value="MotB_plug"/>
    <property type="match status" value="1"/>
</dbReference>
<evidence type="ECO:0000313" key="10">
    <source>
        <dbReference type="EMBL" id="MBB6210084.1"/>
    </source>
</evidence>
<keyword evidence="4" id="KW-0812">Transmembrane</keyword>
<feature type="compositionally biased region" description="Low complexity" evidence="8">
    <location>
        <begin position="85"/>
        <end position="99"/>
    </location>
</feature>
<evidence type="ECO:0000256" key="8">
    <source>
        <dbReference type="SAM" id="MobiDB-lite"/>
    </source>
</evidence>
<feature type="compositionally biased region" description="Pro residues" evidence="8">
    <location>
        <begin position="304"/>
        <end position="315"/>
    </location>
</feature>
<dbReference type="Proteomes" id="UP000544872">
    <property type="component" value="Unassembled WGS sequence"/>
</dbReference>
<gene>
    <name evidence="10" type="ORF">FHS48_001494</name>
</gene>
<evidence type="ECO:0000256" key="4">
    <source>
        <dbReference type="ARBA" id="ARBA00022692"/>
    </source>
</evidence>
<dbReference type="SUPFAM" id="SSF103088">
    <property type="entry name" value="OmpA-like"/>
    <property type="match status" value="1"/>
</dbReference>
<dbReference type="PANTHER" id="PTHR30329">
    <property type="entry name" value="STATOR ELEMENT OF FLAGELLAR MOTOR COMPLEX"/>
    <property type="match status" value="1"/>
</dbReference>
<dbReference type="InterPro" id="IPR025713">
    <property type="entry name" value="MotB-like_N_dom"/>
</dbReference>
<dbReference type="Pfam" id="PF00691">
    <property type="entry name" value="OmpA"/>
    <property type="match status" value="1"/>
</dbReference>
<feature type="region of interest" description="Disordered" evidence="8">
    <location>
        <begin position="79"/>
        <end position="148"/>
    </location>
</feature>
<keyword evidence="6 7" id="KW-0472">Membrane</keyword>
<dbReference type="PANTHER" id="PTHR30329:SF21">
    <property type="entry name" value="LIPOPROTEIN YIAD-RELATED"/>
    <property type="match status" value="1"/>
</dbReference>
<protein>
    <submittedName>
        <fullName evidence="10">Chemotaxis protein MotB</fullName>
    </submittedName>
</protein>
<proteinExistence type="inferred from homology"/>
<organism evidence="10 11">
    <name type="scientific">Novispirillum itersonii</name>
    <name type="common">Aquaspirillum itersonii</name>
    <dbReference type="NCBI Taxonomy" id="189"/>
    <lineage>
        <taxon>Bacteria</taxon>
        <taxon>Pseudomonadati</taxon>
        <taxon>Pseudomonadota</taxon>
        <taxon>Alphaproteobacteria</taxon>
        <taxon>Rhodospirillales</taxon>
        <taxon>Novispirillaceae</taxon>
        <taxon>Novispirillum</taxon>
    </lineage>
</organism>
<comment type="caution">
    <text evidence="10">The sequence shown here is derived from an EMBL/GenBank/DDBJ whole genome shotgun (WGS) entry which is preliminary data.</text>
</comment>
<dbReference type="Gene3D" id="3.30.1330.60">
    <property type="entry name" value="OmpA-like domain"/>
    <property type="match status" value="1"/>
</dbReference>
<evidence type="ECO:0000259" key="9">
    <source>
        <dbReference type="PROSITE" id="PS51123"/>
    </source>
</evidence>
<sequence length="323" mass="34450">MAEEEGKAPIIIKRIKKGGHAAHGGAWKVAYADFVTAMMAFFLLLWLLNSVTEEQLQGISNYFAPTAVSQSPSGAGGILGGQVIGEGASQSRSSSPATSMNLPPTTVGSGGSDFTDPKEGQSDKKQDASADFNDSENAQSVSAKVQEEEQAKKLEAELKQALQALPELKALQNSLQVDTTPEGVRIQIIDQDQIPMFPAGSSAMYERTKQLLLLVSKVIKLLPQQIAIAGHTDAMSFSDPTGYGNWELSADRALAARRVLLTGGVADQRINRVSGRASAEPMPKENPDSPRNRRISIILLRDTPVPPGGPDPRAPIPSILKTN</sequence>
<evidence type="ECO:0000256" key="5">
    <source>
        <dbReference type="ARBA" id="ARBA00022989"/>
    </source>
</evidence>
<dbReference type="AlphaFoldDB" id="A0A7W9ZHA7"/>
<reference evidence="10 11" key="1">
    <citation type="submission" date="2020-08" db="EMBL/GenBank/DDBJ databases">
        <title>Genomic Encyclopedia of Type Strains, Phase IV (KMG-IV): sequencing the most valuable type-strain genomes for metagenomic binning, comparative biology and taxonomic classification.</title>
        <authorList>
            <person name="Goeker M."/>
        </authorList>
    </citation>
    <scope>NUCLEOTIDE SEQUENCE [LARGE SCALE GENOMIC DNA]</scope>
    <source>
        <strain evidence="10 11">DSM 11590</strain>
    </source>
</reference>
<dbReference type="RefSeq" id="WP_184262893.1">
    <property type="nucleotide sequence ID" value="NZ_JACIIX010000004.1"/>
</dbReference>
<dbReference type="PROSITE" id="PS51123">
    <property type="entry name" value="OMPA_2"/>
    <property type="match status" value="1"/>
</dbReference>
<accession>A0A7W9ZHA7</accession>
<dbReference type="CDD" id="cd07185">
    <property type="entry name" value="OmpA_C-like"/>
    <property type="match status" value="1"/>
</dbReference>
<comment type="similarity">
    <text evidence="2">Belongs to the MotB family.</text>
</comment>
<feature type="compositionally biased region" description="Basic and acidic residues" evidence="8">
    <location>
        <begin position="115"/>
        <end position="128"/>
    </location>
</feature>
<keyword evidence="5" id="KW-1133">Transmembrane helix</keyword>
<evidence type="ECO:0000256" key="6">
    <source>
        <dbReference type="ARBA" id="ARBA00023136"/>
    </source>
</evidence>
<dbReference type="InterPro" id="IPR006665">
    <property type="entry name" value="OmpA-like"/>
</dbReference>
<evidence type="ECO:0000256" key="7">
    <source>
        <dbReference type="PROSITE-ProRule" id="PRU00473"/>
    </source>
</evidence>
<feature type="compositionally biased region" description="Basic and acidic residues" evidence="8">
    <location>
        <begin position="282"/>
        <end position="291"/>
    </location>
</feature>
<dbReference type="InterPro" id="IPR050330">
    <property type="entry name" value="Bact_OuterMem_StrucFunc"/>
</dbReference>
<feature type="region of interest" description="Disordered" evidence="8">
    <location>
        <begin position="272"/>
        <end position="323"/>
    </location>
</feature>
<dbReference type="GO" id="GO:0005886">
    <property type="term" value="C:plasma membrane"/>
    <property type="evidence" value="ECO:0007669"/>
    <property type="project" value="UniProtKB-SubCell"/>
</dbReference>
<keyword evidence="11" id="KW-1185">Reference proteome</keyword>